<name>A0A6N8JMQ2_9ACTN</name>
<comment type="caution">
    <text evidence="8">The sequence shown here is derived from an EMBL/GenBank/DDBJ whole genome shotgun (WGS) entry which is preliminary data.</text>
</comment>
<proteinExistence type="inferred from homology"/>
<dbReference type="OrthoDB" id="3528057at2"/>
<dbReference type="NCBIfam" id="TIGR01951">
    <property type="entry name" value="nusB"/>
    <property type="match status" value="1"/>
</dbReference>
<evidence type="ECO:0000256" key="5">
    <source>
        <dbReference type="ARBA" id="ARBA00023163"/>
    </source>
</evidence>
<evidence type="ECO:0000313" key="9">
    <source>
        <dbReference type="Proteomes" id="UP000463388"/>
    </source>
</evidence>
<evidence type="ECO:0000256" key="6">
    <source>
        <dbReference type="HAMAP-Rule" id="MF_00073"/>
    </source>
</evidence>
<dbReference type="Pfam" id="PF01029">
    <property type="entry name" value="NusB"/>
    <property type="match status" value="1"/>
</dbReference>
<protein>
    <recommendedName>
        <fullName evidence="6">Transcription antitermination protein NusB</fullName>
    </recommendedName>
    <alternativeName>
        <fullName evidence="6">Antitermination factor NusB</fullName>
    </alternativeName>
</protein>
<dbReference type="Proteomes" id="UP000463388">
    <property type="component" value="Unassembled WGS sequence"/>
</dbReference>
<dbReference type="InterPro" id="IPR006027">
    <property type="entry name" value="NusB_RsmB_TIM44"/>
</dbReference>
<evidence type="ECO:0000256" key="4">
    <source>
        <dbReference type="ARBA" id="ARBA00023015"/>
    </source>
</evidence>
<dbReference type="GO" id="GO:0031564">
    <property type="term" value="P:transcription antitermination"/>
    <property type="evidence" value="ECO:0007669"/>
    <property type="project" value="UniProtKB-KW"/>
</dbReference>
<evidence type="ECO:0000256" key="3">
    <source>
        <dbReference type="ARBA" id="ARBA00022884"/>
    </source>
</evidence>
<keyword evidence="4 6" id="KW-0805">Transcription regulation</keyword>
<evidence type="ECO:0000259" key="7">
    <source>
        <dbReference type="Pfam" id="PF01029"/>
    </source>
</evidence>
<organism evidence="8 9">
    <name type="scientific">Adlercreutzia mucosicola</name>
    <dbReference type="NCBI Taxonomy" id="580026"/>
    <lineage>
        <taxon>Bacteria</taxon>
        <taxon>Bacillati</taxon>
        <taxon>Actinomycetota</taxon>
        <taxon>Coriobacteriia</taxon>
        <taxon>Eggerthellales</taxon>
        <taxon>Eggerthellaceae</taxon>
        <taxon>Adlercreutzia</taxon>
    </lineage>
</organism>
<accession>A0A6N8JMQ2</accession>
<dbReference type="PANTHER" id="PTHR11078:SF3">
    <property type="entry name" value="ANTITERMINATION NUSB DOMAIN-CONTAINING PROTEIN"/>
    <property type="match status" value="1"/>
</dbReference>
<dbReference type="GO" id="GO:0003723">
    <property type="term" value="F:RNA binding"/>
    <property type="evidence" value="ECO:0007669"/>
    <property type="project" value="UniProtKB-UniRule"/>
</dbReference>
<evidence type="ECO:0000256" key="2">
    <source>
        <dbReference type="ARBA" id="ARBA00022814"/>
    </source>
</evidence>
<evidence type="ECO:0000256" key="1">
    <source>
        <dbReference type="ARBA" id="ARBA00005952"/>
    </source>
</evidence>
<keyword evidence="5 6" id="KW-0804">Transcription</keyword>
<evidence type="ECO:0000313" key="8">
    <source>
        <dbReference type="EMBL" id="MVX61135.1"/>
    </source>
</evidence>
<dbReference type="CDD" id="cd00619">
    <property type="entry name" value="Terminator_NusB"/>
    <property type="match status" value="1"/>
</dbReference>
<comment type="function">
    <text evidence="6">Involved in transcription antitermination. Required for transcription of ribosomal RNA (rRNA) genes. Binds specifically to the boxA antiterminator sequence of the ribosomal RNA (rrn) operons.</text>
</comment>
<dbReference type="RefSeq" id="WP_084636251.1">
    <property type="nucleotide sequence ID" value="NZ_JANJZH010000027.1"/>
</dbReference>
<dbReference type="PANTHER" id="PTHR11078">
    <property type="entry name" value="N UTILIZATION SUBSTANCE PROTEIN B-RELATED"/>
    <property type="match status" value="1"/>
</dbReference>
<dbReference type="EMBL" id="WSRR01000014">
    <property type="protein sequence ID" value="MVX61135.1"/>
    <property type="molecule type" value="Genomic_DNA"/>
</dbReference>
<dbReference type="InterPro" id="IPR035926">
    <property type="entry name" value="NusB-like_sf"/>
</dbReference>
<dbReference type="GO" id="GO:0005829">
    <property type="term" value="C:cytosol"/>
    <property type="evidence" value="ECO:0007669"/>
    <property type="project" value="TreeGrafter"/>
</dbReference>
<keyword evidence="2 6" id="KW-0889">Transcription antitermination</keyword>
<dbReference type="SUPFAM" id="SSF48013">
    <property type="entry name" value="NusB-like"/>
    <property type="match status" value="1"/>
</dbReference>
<reference evidence="8 9" key="1">
    <citation type="submission" date="2019-12" db="EMBL/GenBank/DDBJ databases">
        <title>Microbes associate with the intestines of laboratory mice.</title>
        <authorList>
            <person name="Navarre W."/>
            <person name="Wong E."/>
        </authorList>
    </citation>
    <scope>NUCLEOTIDE SEQUENCE [LARGE SCALE GENOMIC DNA]</scope>
    <source>
        <strain evidence="8 9">NM66_B29</strain>
    </source>
</reference>
<comment type="similarity">
    <text evidence="1 6">Belongs to the NusB family.</text>
</comment>
<dbReference type="AlphaFoldDB" id="A0A6N8JMQ2"/>
<sequence>MASRKHERTRDRACAVQVLYTSELKGESPSKLLDEGLCLVATELAPATDEEVASEFGRICEGALTDYALTLIRGVEAHQTEIDERLAGASENWALSRMPIVDRSILRLAIYEMYHCDDVPVSVSINEAVELAKDFGGEEDSPRFVNGVLGRIARLMDDEPAAGETAEGAVGVAGAEGAEGSALVEPAGAVVGASGAAACVQVGV</sequence>
<keyword evidence="3 6" id="KW-0694">RNA-binding</keyword>
<gene>
    <name evidence="6 8" type="primary">nusB</name>
    <name evidence="8" type="ORF">GKZ27_06675</name>
</gene>
<dbReference type="Gene3D" id="1.10.940.10">
    <property type="entry name" value="NusB-like"/>
    <property type="match status" value="1"/>
</dbReference>
<dbReference type="InterPro" id="IPR011605">
    <property type="entry name" value="NusB_fam"/>
</dbReference>
<feature type="domain" description="NusB/RsmB/TIM44" evidence="7">
    <location>
        <begin position="10"/>
        <end position="154"/>
    </location>
</feature>
<dbReference type="HAMAP" id="MF_00073">
    <property type="entry name" value="NusB"/>
    <property type="match status" value="1"/>
</dbReference>
<dbReference type="GO" id="GO:0006353">
    <property type="term" value="P:DNA-templated transcription termination"/>
    <property type="evidence" value="ECO:0007669"/>
    <property type="project" value="UniProtKB-UniRule"/>
</dbReference>
<keyword evidence="9" id="KW-1185">Reference proteome</keyword>